<keyword evidence="3" id="KW-1185">Reference proteome</keyword>
<evidence type="ECO:0000256" key="1">
    <source>
        <dbReference type="SAM" id="MobiDB-lite"/>
    </source>
</evidence>
<comment type="caution">
    <text evidence="2">The sequence shown here is derived from an EMBL/GenBank/DDBJ whole genome shotgun (WGS) entry which is preliminary data.</text>
</comment>
<gene>
    <name evidence="2" type="ORF">HNR10_002240</name>
</gene>
<feature type="region of interest" description="Disordered" evidence="1">
    <location>
        <begin position="102"/>
        <end position="121"/>
    </location>
</feature>
<name>A0A7Z0EM15_9ACTN</name>
<evidence type="ECO:0000313" key="2">
    <source>
        <dbReference type="EMBL" id="NYJ34359.1"/>
    </source>
</evidence>
<dbReference type="AlphaFoldDB" id="A0A7Z0EM15"/>
<sequence length="121" mass="13228">MSGEDWPPEDPCPRWCEADHGIDTERMRHLRLVRDRGEEGVSVWLTRSDSWAGKRGLGLVEVTVWGRRGGYTRTSLEPSMARLLSALAERCGHAELSSALAEAAESLDGTPATPDSARAPV</sequence>
<evidence type="ECO:0000313" key="3">
    <source>
        <dbReference type="Proteomes" id="UP000572051"/>
    </source>
</evidence>
<reference evidence="2 3" key="1">
    <citation type="submission" date="2020-07" db="EMBL/GenBank/DDBJ databases">
        <title>Sequencing the genomes of 1000 actinobacteria strains.</title>
        <authorList>
            <person name="Klenk H.-P."/>
        </authorList>
    </citation>
    <scope>NUCLEOTIDE SEQUENCE [LARGE SCALE GENOMIC DNA]</scope>
    <source>
        <strain evidence="2 3">DSM 44442</strain>
    </source>
</reference>
<proteinExistence type="predicted"/>
<accession>A0A7Z0EM15</accession>
<organism evidence="2 3">
    <name type="scientific">Nocardiopsis aegyptia</name>
    <dbReference type="NCBI Taxonomy" id="220378"/>
    <lineage>
        <taxon>Bacteria</taxon>
        <taxon>Bacillati</taxon>
        <taxon>Actinomycetota</taxon>
        <taxon>Actinomycetes</taxon>
        <taxon>Streptosporangiales</taxon>
        <taxon>Nocardiopsidaceae</taxon>
        <taxon>Nocardiopsis</taxon>
    </lineage>
</organism>
<dbReference type="Proteomes" id="UP000572051">
    <property type="component" value="Unassembled WGS sequence"/>
</dbReference>
<dbReference type="EMBL" id="JACCFS010000001">
    <property type="protein sequence ID" value="NYJ34359.1"/>
    <property type="molecule type" value="Genomic_DNA"/>
</dbReference>
<dbReference type="RefSeq" id="WP_179822961.1">
    <property type="nucleotide sequence ID" value="NZ_JACCFS010000001.1"/>
</dbReference>
<protein>
    <submittedName>
        <fullName evidence="2">Uncharacterized protein</fullName>
    </submittedName>
</protein>